<feature type="region of interest" description="Disordered" evidence="1">
    <location>
        <begin position="50"/>
        <end position="100"/>
    </location>
</feature>
<evidence type="ECO:0000256" key="1">
    <source>
        <dbReference type="SAM" id="MobiDB-lite"/>
    </source>
</evidence>
<dbReference type="InterPro" id="IPR052160">
    <property type="entry name" value="Gypsy_RT_Integrase-like"/>
</dbReference>
<sequence length="370" mass="42003">MGVGYKPDRPIRVSLKSKQNKVSIKYITAEEVDESGDEKIALPRTSVFDRIQTSTTTSLKQSKTSSSEQSSRTSAFKRLEVTPLNKSKRDSKRVPRASAFSRLGVPASKIDDNDFGATTEMEARPKEDRETRSLVLSRMKQKTKIDVNNDGILKVKRRTIVITGQGKHQVEKKSVNDEKVVEAVYHITVEEDATLDTPWMMFFDGAAQSDGAGAGVVFISPQRLPEDIRHKTKIRRRAPRFIYYKDTLFRRFNEGLFLRCLEEDEVVQAMDEAHSGVCGAHQSGPKLHFRIKMMGYYWPTMVKDCLDYAKRCQACQFHANFIHQPLEPLHPTVASWPFDPWRLDGVGPLPKSSGGHLYILVATDYFSKWA</sequence>
<dbReference type="InterPro" id="IPR012337">
    <property type="entry name" value="RNaseH-like_sf"/>
</dbReference>
<reference evidence="3" key="1">
    <citation type="submission" date="2022-12" db="EMBL/GenBank/DDBJ databases">
        <title>Draft genome assemblies for two species of Escallonia (Escalloniales).</title>
        <authorList>
            <person name="Chanderbali A."/>
            <person name="Dervinis C."/>
            <person name="Anghel I."/>
            <person name="Soltis D."/>
            <person name="Soltis P."/>
            <person name="Zapata F."/>
        </authorList>
    </citation>
    <scope>NUCLEOTIDE SEQUENCE</scope>
    <source>
        <strain evidence="3">UCBG92.1500</strain>
        <tissue evidence="3">Leaf</tissue>
    </source>
</reference>
<protein>
    <recommendedName>
        <fullName evidence="2">Integrase catalytic domain-containing protein</fullName>
    </recommendedName>
</protein>
<dbReference type="AlphaFoldDB" id="A0AA88QUB8"/>
<dbReference type="Gene3D" id="3.30.420.10">
    <property type="entry name" value="Ribonuclease H-like superfamily/Ribonuclease H"/>
    <property type="match status" value="1"/>
</dbReference>
<organism evidence="3 4">
    <name type="scientific">Escallonia rubra</name>
    <dbReference type="NCBI Taxonomy" id="112253"/>
    <lineage>
        <taxon>Eukaryota</taxon>
        <taxon>Viridiplantae</taxon>
        <taxon>Streptophyta</taxon>
        <taxon>Embryophyta</taxon>
        <taxon>Tracheophyta</taxon>
        <taxon>Spermatophyta</taxon>
        <taxon>Magnoliopsida</taxon>
        <taxon>eudicotyledons</taxon>
        <taxon>Gunneridae</taxon>
        <taxon>Pentapetalae</taxon>
        <taxon>asterids</taxon>
        <taxon>campanulids</taxon>
        <taxon>Escalloniales</taxon>
        <taxon>Escalloniaceae</taxon>
        <taxon>Escallonia</taxon>
    </lineage>
</organism>
<dbReference type="PROSITE" id="PS50994">
    <property type="entry name" value="INTEGRASE"/>
    <property type="match status" value="1"/>
</dbReference>
<dbReference type="SUPFAM" id="SSF53098">
    <property type="entry name" value="Ribonuclease H-like"/>
    <property type="match status" value="1"/>
</dbReference>
<gene>
    <name evidence="3" type="ORF">RJ640_027004</name>
</gene>
<feature type="domain" description="Integrase catalytic" evidence="2">
    <location>
        <begin position="333"/>
        <end position="370"/>
    </location>
</feature>
<dbReference type="InterPro" id="IPR001584">
    <property type="entry name" value="Integrase_cat-core"/>
</dbReference>
<accession>A0AA88QUB8</accession>
<dbReference type="Gene3D" id="1.10.340.70">
    <property type="match status" value="1"/>
</dbReference>
<name>A0AA88QUB8_9ASTE</name>
<dbReference type="GO" id="GO:0015074">
    <property type="term" value="P:DNA integration"/>
    <property type="evidence" value="ECO:0007669"/>
    <property type="project" value="InterPro"/>
</dbReference>
<feature type="compositionally biased region" description="Low complexity" evidence="1">
    <location>
        <begin position="52"/>
        <end position="74"/>
    </location>
</feature>
<dbReference type="GO" id="GO:0003676">
    <property type="term" value="F:nucleic acid binding"/>
    <property type="evidence" value="ECO:0007669"/>
    <property type="project" value="InterPro"/>
</dbReference>
<dbReference type="InterPro" id="IPR041588">
    <property type="entry name" value="Integrase_H2C2"/>
</dbReference>
<evidence type="ECO:0000313" key="3">
    <source>
        <dbReference type="EMBL" id="KAK2971844.1"/>
    </source>
</evidence>
<evidence type="ECO:0000313" key="4">
    <source>
        <dbReference type="Proteomes" id="UP001187471"/>
    </source>
</evidence>
<dbReference type="PANTHER" id="PTHR47266">
    <property type="entry name" value="ENDONUCLEASE-RELATED"/>
    <property type="match status" value="1"/>
</dbReference>
<keyword evidence="4" id="KW-1185">Reference proteome</keyword>
<evidence type="ECO:0000259" key="2">
    <source>
        <dbReference type="PROSITE" id="PS50994"/>
    </source>
</evidence>
<comment type="caution">
    <text evidence="3">The sequence shown here is derived from an EMBL/GenBank/DDBJ whole genome shotgun (WGS) entry which is preliminary data.</text>
</comment>
<proteinExistence type="predicted"/>
<dbReference type="Pfam" id="PF17921">
    <property type="entry name" value="Integrase_H2C2"/>
    <property type="match status" value="1"/>
</dbReference>
<dbReference type="EMBL" id="JAVXUO010002551">
    <property type="protein sequence ID" value="KAK2971844.1"/>
    <property type="molecule type" value="Genomic_DNA"/>
</dbReference>
<dbReference type="InterPro" id="IPR036397">
    <property type="entry name" value="RNaseH_sf"/>
</dbReference>
<dbReference type="Proteomes" id="UP001187471">
    <property type="component" value="Unassembled WGS sequence"/>
</dbReference>